<dbReference type="eggNOG" id="ENOG502T6G4">
    <property type="taxonomic scope" value="Eukaryota"/>
</dbReference>
<proteinExistence type="predicted"/>
<keyword evidence="2" id="KW-1185">Reference proteome</keyword>
<dbReference type="AlphaFoldDB" id="M2UCG3"/>
<dbReference type="OMA" id="DYEYIHY"/>
<name>M2UCG3_COCH5</name>
<gene>
    <name evidence="1" type="ORF">COCHEDRAFT_1117638</name>
</gene>
<dbReference type="HOGENOM" id="CLU_197719_0_0_1"/>
<feature type="non-terminal residue" evidence="1">
    <location>
        <position position="1"/>
    </location>
</feature>
<reference evidence="1 2" key="1">
    <citation type="journal article" date="2012" name="PLoS Pathog.">
        <title>Diverse lifestyles and strategies of plant pathogenesis encoded in the genomes of eighteen Dothideomycetes fungi.</title>
        <authorList>
            <person name="Ohm R.A."/>
            <person name="Feau N."/>
            <person name="Henrissat B."/>
            <person name="Schoch C.L."/>
            <person name="Horwitz B.A."/>
            <person name="Barry K.W."/>
            <person name="Condon B.J."/>
            <person name="Copeland A.C."/>
            <person name="Dhillon B."/>
            <person name="Glaser F."/>
            <person name="Hesse C.N."/>
            <person name="Kosti I."/>
            <person name="LaButti K."/>
            <person name="Lindquist E.A."/>
            <person name="Lucas S."/>
            <person name="Salamov A.A."/>
            <person name="Bradshaw R.E."/>
            <person name="Ciuffetti L."/>
            <person name="Hamelin R.C."/>
            <person name="Kema G.H.J."/>
            <person name="Lawrence C."/>
            <person name="Scott J.A."/>
            <person name="Spatafora J.W."/>
            <person name="Turgeon B.G."/>
            <person name="de Wit P.J.G.M."/>
            <person name="Zhong S."/>
            <person name="Goodwin S.B."/>
            <person name="Grigoriev I.V."/>
        </authorList>
    </citation>
    <scope>NUCLEOTIDE SEQUENCE [LARGE SCALE GENOMIC DNA]</scope>
    <source>
        <strain evidence="2">C5 / ATCC 48332 / race O</strain>
    </source>
</reference>
<protein>
    <submittedName>
        <fullName evidence="1">Uncharacterized protein</fullName>
    </submittedName>
</protein>
<accession>M2UCG3</accession>
<evidence type="ECO:0000313" key="2">
    <source>
        <dbReference type="Proteomes" id="UP000016936"/>
    </source>
</evidence>
<dbReference type="Proteomes" id="UP000016936">
    <property type="component" value="Unassembled WGS sequence"/>
</dbReference>
<organism evidence="1 2">
    <name type="scientific">Cochliobolus heterostrophus (strain C5 / ATCC 48332 / race O)</name>
    <name type="common">Southern corn leaf blight fungus</name>
    <name type="synonym">Bipolaris maydis</name>
    <dbReference type="NCBI Taxonomy" id="701091"/>
    <lineage>
        <taxon>Eukaryota</taxon>
        <taxon>Fungi</taxon>
        <taxon>Dikarya</taxon>
        <taxon>Ascomycota</taxon>
        <taxon>Pezizomycotina</taxon>
        <taxon>Dothideomycetes</taxon>
        <taxon>Pleosporomycetidae</taxon>
        <taxon>Pleosporales</taxon>
        <taxon>Pleosporineae</taxon>
        <taxon>Pleosporaceae</taxon>
        <taxon>Bipolaris</taxon>
    </lineage>
</organism>
<reference evidence="2" key="2">
    <citation type="journal article" date="2013" name="PLoS Genet.">
        <title>Comparative genome structure, secondary metabolite, and effector coding capacity across Cochliobolus pathogens.</title>
        <authorList>
            <person name="Condon B.J."/>
            <person name="Leng Y."/>
            <person name="Wu D."/>
            <person name="Bushley K.E."/>
            <person name="Ohm R.A."/>
            <person name="Otillar R."/>
            <person name="Martin J."/>
            <person name="Schackwitz W."/>
            <person name="Grimwood J."/>
            <person name="MohdZainudin N."/>
            <person name="Xue C."/>
            <person name="Wang R."/>
            <person name="Manning V.A."/>
            <person name="Dhillon B."/>
            <person name="Tu Z.J."/>
            <person name="Steffenson B.J."/>
            <person name="Salamov A."/>
            <person name="Sun H."/>
            <person name="Lowry S."/>
            <person name="LaButti K."/>
            <person name="Han J."/>
            <person name="Copeland A."/>
            <person name="Lindquist E."/>
            <person name="Barry K."/>
            <person name="Schmutz J."/>
            <person name="Baker S.E."/>
            <person name="Ciuffetti L.M."/>
            <person name="Grigoriev I.V."/>
            <person name="Zhong S."/>
            <person name="Turgeon B.G."/>
        </authorList>
    </citation>
    <scope>NUCLEOTIDE SEQUENCE [LARGE SCALE GENOMIC DNA]</scope>
    <source>
        <strain evidence="2">C5 / ATCC 48332 / race O</strain>
    </source>
</reference>
<evidence type="ECO:0000313" key="1">
    <source>
        <dbReference type="EMBL" id="EMD85607.1"/>
    </source>
</evidence>
<sequence>ERTSNGDYEEIDYRIFEAVDYDRLMSWKAGDGRISVGVREMTQQNARIDTIDALLPRGRSVIVNKMNFKLVRGN</sequence>
<dbReference type="OrthoDB" id="3889179at2759"/>
<dbReference type="EMBL" id="KB445587">
    <property type="protein sequence ID" value="EMD85607.1"/>
    <property type="molecule type" value="Genomic_DNA"/>
</dbReference>